<keyword evidence="1" id="KW-0472">Membrane</keyword>
<name>A0ABU8YC78_9MICO</name>
<keyword evidence="3" id="KW-1185">Reference proteome</keyword>
<dbReference type="Pfam" id="PF06912">
    <property type="entry name" value="DUF1275"/>
    <property type="match status" value="1"/>
</dbReference>
<keyword evidence="1" id="KW-1133">Transmembrane helix</keyword>
<gene>
    <name evidence="2" type="ORF">WMN62_11760</name>
</gene>
<keyword evidence="1" id="KW-0812">Transmembrane</keyword>
<dbReference type="Proteomes" id="UP001370299">
    <property type="component" value="Unassembled WGS sequence"/>
</dbReference>
<organism evidence="2 3">
    <name type="scientific">Curtobacterium citreum</name>
    <dbReference type="NCBI Taxonomy" id="2036"/>
    <lineage>
        <taxon>Bacteria</taxon>
        <taxon>Bacillati</taxon>
        <taxon>Actinomycetota</taxon>
        <taxon>Actinomycetes</taxon>
        <taxon>Micrococcales</taxon>
        <taxon>Microbacteriaceae</taxon>
        <taxon>Curtobacterium</taxon>
    </lineage>
</organism>
<dbReference type="PANTHER" id="PTHR37314:SF4">
    <property type="entry name" value="UPF0700 TRANSMEMBRANE PROTEIN YOAK"/>
    <property type="match status" value="1"/>
</dbReference>
<dbReference type="PANTHER" id="PTHR37314">
    <property type="entry name" value="SLR0142 PROTEIN"/>
    <property type="match status" value="1"/>
</dbReference>
<feature type="transmembrane region" description="Helical" evidence="1">
    <location>
        <begin position="45"/>
        <end position="65"/>
    </location>
</feature>
<feature type="transmembrane region" description="Helical" evidence="1">
    <location>
        <begin position="197"/>
        <end position="214"/>
    </location>
</feature>
<comment type="caution">
    <text evidence="2">The sequence shown here is derived from an EMBL/GenBank/DDBJ whole genome shotgun (WGS) entry which is preliminary data.</text>
</comment>
<evidence type="ECO:0000313" key="2">
    <source>
        <dbReference type="EMBL" id="MEK0172145.1"/>
    </source>
</evidence>
<proteinExistence type="predicted"/>
<reference evidence="2 3" key="1">
    <citation type="submission" date="2024-03" db="EMBL/GenBank/DDBJ databases">
        <title>Whole genomes of four grape xylem sap localized bacterial endophytes.</title>
        <authorList>
            <person name="Kumar G."/>
            <person name="Savka M.A."/>
        </authorList>
    </citation>
    <scope>NUCLEOTIDE SEQUENCE [LARGE SCALE GENOMIC DNA]</scope>
    <source>
        <strain evidence="2 3">RIT_GXS8</strain>
    </source>
</reference>
<dbReference type="EMBL" id="JBBLYY010000061">
    <property type="protein sequence ID" value="MEK0172145.1"/>
    <property type="molecule type" value="Genomic_DNA"/>
</dbReference>
<feature type="transmembrane region" description="Helical" evidence="1">
    <location>
        <begin position="85"/>
        <end position="104"/>
    </location>
</feature>
<evidence type="ECO:0000256" key="1">
    <source>
        <dbReference type="SAM" id="Phobius"/>
    </source>
</evidence>
<accession>A0ABU8YC78</accession>
<feature type="transmembrane region" description="Helical" evidence="1">
    <location>
        <begin position="171"/>
        <end position="191"/>
    </location>
</feature>
<sequence>MHVALVLLAVASGAADAFAFLQLGGIFTANMTGNLVLAGMFTRPGWPATVAGAATAVVVFAAATWWGFRASPPPRAGVRYPRRSIGVLAATAIAAQSALVGVWAAVSGVRGGTVDLAWSCLLVALSAAALGVQTVLAKRLSGASGLTTTFVTGTLTSLMEGIAEHRQGSRLVQAAVVVALVAGAVAGTALAHVAPPVAPLLPLVLVAVATVVLLRPPRR</sequence>
<protein>
    <submittedName>
        <fullName evidence="2">DUF1275 family protein</fullName>
    </submittedName>
</protein>
<dbReference type="RefSeq" id="WP_340197517.1">
    <property type="nucleotide sequence ID" value="NZ_JBBKAP010000072.1"/>
</dbReference>
<evidence type="ECO:0000313" key="3">
    <source>
        <dbReference type="Proteomes" id="UP001370299"/>
    </source>
</evidence>
<dbReference type="InterPro" id="IPR010699">
    <property type="entry name" value="DUF1275"/>
</dbReference>
<feature type="transmembrane region" description="Helical" evidence="1">
    <location>
        <begin position="116"/>
        <end position="136"/>
    </location>
</feature>